<keyword evidence="7" id="KW-0808">Transferase</keyword>
<dbReference type="Pfam" id="PF01276">
    <property type="entry name" value="OKR_DC_1"/>
    <property type="match status" value="1"/>
</dbReference>
<comment type="caution">
    <text evidence="7">The sequence shown here is derived from an EMBL/GenBank/DDBJ whole genome shotgun (WGS) entry which is preliminary data.</text>
</comment>
<evidence type="ECO:0000256" key="5">
    <source>
        <dbReference type="ARBA" id="ARBA00023239"/>
    </source>
</evidence>
<keyword evidence="7" id="KW-0032">Aminotransferase</keyword>
<dbReference type="CDD" id="cd00615">
    <property type="entry name" value="Orn_deC_like"/>
    <property type="match status" value="1"/>
</dbReference>
<dbReference type="InterPro" id="IPR036633">
    <property type="entry name" value="Prn/Lys/Arg_de-COase_C_sf"/>
</dbReference>
<name>A0A927C8E2_9BACL</name>
<keyword evidence="5" id="KW-0456">Lyase</keyword>
<evidence type="ECO:0000313" key="8">
    <source>
        <dbReference type="Proteomes" id="UP000639396"/>
    </source>
</evidence>
<dbReference type="AlphaFoldDB" id="A0A927C8E2"/>
<sequence>MDHNRTPLFTALTGHAAKRPIQFHIPGHKTGVGSDPEFRSFIGDNALSIDLINIAPLDDLHQPTGVILEAQQLAADAFGADYTFFSVQGTSGAIMTMIMSVVGEGDKIIVPRNVHKSILSAIIFSGAKPIFLSPVRDANLGIDHGVTTSSVKKALSRHPDAKAVLVINPTYYGVCADLKEIVELVHSYDIPVLVDEAHGALIHFHDDLPISAMQAGADMAATSVHKLGGSMTQSSILNVQGPRINQRRIQTIISMLTTTSTSYLLLASLDTSRRNLALNGKAIAEKALQLAQYARRAINEIPGLHCFGEEILGTEATFDYDPTKVTVHVRHLGITGYDAENWLREKYNLEIEMSDMYNILCLVTPGDTQENVDILIRALAELSKETHNVNHSNELVIHIPEIPQLSLTPRDAFYGDTEIVPFKESAGRIMAEFIYVYPPGIPILLPGEVISQDNIDYIVDHLEVGLPVKGPEDRTIEFVKVIVETKPIF</sequence>
<reference evidence="7" key="1">
    <citation type="submission" date="2020-09" db="EMBL/GenBank/DDBJ databases">
        <title>A novel bacterium of genus Paenibacillus, isolated from South China Sea.</title>
        <authorList>
            <person name="Huang H."/>
            <person name="Mo K."/>
            <person name="Hu Y."/>
        </authorList>
    </citation>
    <scope>NUCLEOTIDE SEQUENCE</scope>
    <source>
        <strain evidence="7">IB182363</strain>
    </source>
</reference>
<dbReference type="EMBL" id="JACXJA010000007">
    <property type="protein sequence ID" value="MBD2861922.1"/>
    <property type="molecule type" value="Genomic_DNA"/>
</dbReference>
<dbReference type="GO" id="GO:0016831">
    <property type="term" value="F:carboxy-lyase activity"/>
    <property type="evidence" value="ECO:0007669"/>
    <property type="project" value="UniProtKB-KW"/>
</dbReference>
<evidence type="ECO:0000256" key="1">
    <source>
        <dbReference type="ARBA" id="ARBA00001933"/>
    </source>
</evidence>
<dbReference type="Pfam" id="PF03711">
    <property type="entry name" value="OKR_DC_1_C"/>
    <property type="match status" value="1"/>
</dbReference>
<dbReference type="PANTHER" id="PTHR43277">
    <property type="entry name" value="ARGININE DECARBOXYLASE"/>
    <property type="match status" value="1"/>
</dbReference>
<dbReference type="PANTHER" id="PTHR43277:SF4">
    <property type="entry name" value="ARGININE DECARBOXYLASE"/>
    <property type="match status" value="1"/>
</dbReference>
<feature type="domain" description="Orn/Lys/Arg decarboxylases family 1 pyridoxal-P attachment site" evidence="6">
    <location>
        <begin position="221"/>
        <end position="235"/>
    </location>
</feature>
<proteinExistence type="inferred from homology"/>
<dbReference type="SUPFAM" id="SSF55904">
    <property type="entry name" value="Ornithine decarboxylase C-terminal domain"/>
    <property type="match status" value="1"/>
</dbReference>
<keyword evidence="4" id="KW-0663">Pyridoxal phosphate</keyword>
<evidence type="ECO:0000256" key="2">
    <source>
        <dbReference type="ARBA" id="ARBA00010671"/>
    </source>
</evidence>
<comment type="similarity">
    <text evidence="2">Belongs to the Orn/Lys/Arg decarboxylase class-I family.</text>
</comment>
<organism evidence="7 8">
    <name type="scientific">Paenibacillus oceani</name>
    <dbReference type="NCBI Taxonomy" id="2772510"/>
    <lineage>
        <taxon>Bacteria</taxon>
        <taxon>Bacillati</taxon>
        <taxon>Bacillota</taxon>
        <taxon>Bacilli</taxon>
        <taxon>Bacillales</taxon>
        <taxon>Paenibacillaceae</taxon>
        <taxon>Paenibacillus</taxon>
    </lineage>
</organism>
<evidence type="ECO:0000256" key="4">
    <source>
        <dbReference type="ARBA" id="ARBA00022898"/>
    </source>
</evidence>
<keyword evidence="3" id="KW-0210">Decarboxylase</keyword>
<dbReference type="Gene3D" id="3.40.640.10">
    <property type="entry name" value="Type I PLP-dependent aspartate aminotransferase-like (Major domain)"/>
    <property type="match status" value="1"/>
</dbReference>
<dbReference type="GO" id="GO:0008483">
    <property type="term" value="F:transaminase activity"/>
    <property type="evidence" value="ECO:0007669"/>
    <property type="project" value="UniProtKB-KW"/>
</dbReference>
<dbReference type="Proteomes" id="UP000639396">
    <property type="component" value="Unassembled WGS sequence"/>
</dbReference>
<dbReference type="SUPFAM" id="SSF53383">
    <property type="entry name" value="PLP-dependent transferases"/>
    <property type="match status" value="1"/>
</dbReference>
<dbReference type="InterPro" id="IPR015424">
    <property type="entry name" value="PyrdxlP-dep_Trfase"/>
</dbReference>
<dbReference type="InterPro" id="IPR052357">
    <property type="entry name" value="Orn_Lys_Arg_decarboxylase-I"/>
</dbReference>
<evidence type="ECO:0000259" key="6">
    <source>
        <dbReference type="PROSITE" id="PS00703"/>
    </source>
</evidence>
<accession>A0A927C8E2</accession>
<evidence type="ECO:0000313" key="7">
    <source>
        <dbReference type="EMBL" id="MBD2861922.1"/>
    </source>
</evidence>
<dbReference type="InterPro" id="IPR015421">
    <property type="entry name" value="PyrdxlP-dep_Trfase_major"/>
</dbReference>
<keyword evidence="8" id="KW-1185">Reference proteome</keyword>
<dbReference type="PROSITE" id="PS00703">
    <property type="entry name" value="OKR_DC_1"/>
    <property type="match status" value="1"/>
</dbReference>
<protein>
    <submittedName>
        <fullName evidence="7">Aminotransferase class I/II-fold pyridoxal phosphate-dependent enzyme</fullName>
    </submittedName>
</protein>
<dbReference type="Gene3D" id="3.90.100.10">
    <property type="entry name" value="Orn/Lys/Arg decarboxylase, C-terminal domain"/>
    <property type="match status" value="1"/>
</dbReference>
<comment type="cofactor">
    <cofactor evidence="1">
        <name>pyridoxal 5'-phosphate</name>
        <dbReference type="ChEBI" id="CHEBI:597326"/>
    </cofactor>
</comment>
<dbReference type="InterPro" id="IPR000310">
    <property type="entry name" value="Orn/Lys/Arg_deCO2ase_major_dom"/>
</dbReference>
<dbReference type="InterPro" id="IPR008286">
    <property type="entry name" value="Prn/Lys/Arg_de-COase_C"/>
</dbReference>
<dbReference type="RefSeq" id="WP_190926337.1">
    <property type="nucleotide sequence ID" value="NZ_JACXJA010000007.1"/>
</dbReference>
<evidence type="ECO:0000256" key="3">
    <source>
        <dbReference type="ARBA" id="ARBA00022793"/>
    </source>
</evidence>
<gene>
    <name evidence="7" type="ORF">IDH45_08010</name>
</gene>